<feature type="region of interest" description="Disordered" evidence="2">
    <location>
        <begin position="309"/>
        <end position="339"/>
    </location>
</feature>
<dbReference type="PANTHER" id="PTHR47245">
    <property type="entry name" value="PEPTIDYLPROLYL ISOMERASE"/>
    <property type="match status" value="1"/>
</dbReference>
<dbReference type="InterPro" id="IPR027304">
    <property type="entry name" value="Trigger_fact/SurA_dom_sf"/>
</dbReference>
<keyword evidence="1" id="KW-0697">Rotamase</keyword>
<dbReference type="InterPro" id="IPR000297">
    <property type="entry name" value="PPIase_PpiC"/>
</dbReference>
<feature type="chain" id="PRO_5039015342" evidence="3">
    <location>
        <begin position="21"/>
        <end position="339"/>
    </location>
</feature>
<evidence type="ECO:0000256" key="3">
    <source>
        <dbReference type="SAM" id="SignalP"/>
    </source>
</evidence>
<feature type="domain" description="PpiC" evidence="4">
    <location>
        <begin position="174"/>
        <end position="274"/>
    </location>
</feature>
<dbReference type="RefSeq" id="WP_213409889.1">
    <property type="nucleotide sequence ID" value="NZ_BOVK01000002.1"/>
</dbReference>
<name>A0A8J4H214_9BACL</name>
<organism evidence="5 6">
    <name type="scientific">Xylanibacillus composti</name>
    <dbReference type="NCBI Taxonomy" id="1572762"/>
    <lineage>
        <taxon>Bacteria</taxon>
        <taxon>Bacillati</taxon>
        <taxon>Bacillota</taxon>
        <taxon>Bacilli</taxon>
        <taxon>Bacillales</taxon>
        <taxon>Paenibacillaceae</taxon>
        <taxon>Xylanibacillus</taxon>
    </lineage>
</organism>
<feature type="signal peptide" evidence="3">
    <location>
        <begin position="1"/>
        <end position="20"/>
    </location>
</feature>
<comment type="caution">
    <text evidence="5">The sequence shown here is derived from an EMBL/GenBank/DDBJ whole genome shotgun (WGS) entry which is preliminary data.</text>
</comment>
<protein>
    <submittedName>
        <fullName evidence="5">Peptidylprolyl isomerase</fullName>
    </submittedName>
</protein>
<accession>A0A8J4H214</accession>
<dbReference type="EMBL" id="BOVK01000002">
    <property type="protein sequence ID" value="GIQ67283.1"/>
    <property type="molecule type" value="Genomic_DNA"/>
</dbReference>
<evidence type="ECO:0000313" key="6">
    <source>
        <dbReference type="Proteomes" id="UP000677918"/>
    </source>
</evidence>
<dbReference type="PANTHER" id="PTHR47245:SF2">
    <property type="entry name" value="PEPTIDYL-PROLYL CIS-TRANS ISOMERASE HP_0175-RELATED"/>
    <property type="match status" value="1"/>
</dbReference>
<dbReference type="SUPFAM" id="SSF109998">
    <property type="entry name" value="Triger factor/SurA peptide-binding domain-like"/>
    <property type="match status" value="1"/>
</dbReference>
<dbReference type="AlphaFoldDB" id="A0A8J4H214"/>
<dbReference type="Proteomes" id="UP000677918">
    <property type="component" value="Unassembled WGS sequence"/>
</dbReference>
<dbReference type="Gene3D" id="3.10.50.40">
    <property type="match status" value="1"/>
</dbReference>
<evidence type="ECO:0000256" key="2">
    <source>
        <dbReference type="SAM" id="MobiDB-lite"/>
    </source>
</evidence>
<keyword evidence="3" id="KW-0732">Signal</keyword>
<dbReference type="PROSITE" id="PS50198">
    <property type="entry name" value="PPIC_PPIASE_2"/>
    <property type="match status" value="1"/>
</dbReference>
<keyword evidence="6" id="KW-1185">Reference proteome</keyword>
<proteinExistence type="predicted"/>
<dbReference type="InterPro" id="IPR046357">
    <property type="entry name" value="PPIase_dom_sf"/>
</dbReference>
<dbReference type="SUPFAM" id="SSF54534">
    <property type="entry name" value="FKBP-like"/>
    <property type="match status" value="1"/>
</dbReference>
<keyword evidence="1 5" id="KW-0413">Isomerase</keyword>
<evidence type="ECO:0000256" key="1">
    <source>
        <dbReference type="PROSITE-ProRule" id="PRU00278"/>
    </source>
</evidence>
<evidence type="ECO:0000313" key="5">
    <source>
        <dbReference type="EMBL" id="GIQ67283.1"/>
    </source>
</evidence>
<evidence type="ECO:0000259" key="4">
    <source>
        <dbReference type="PROSITE" id="PS50198"/>
    </source>
</evidence>
<reference evidence="5" key="1">
    <citation type="submission" date="2021-04" db="EMBL/GenBank/DDBJ databases">
        <title>Draft genome sequence of Xylanibacillus composti strain K13.</title>
        <authorList>
            <person name="Uke A."/>
            <person name="Chhe C."/>
            <person name="Baramee S."/>
            <person name="Kosugi A."/>
        </authorList>
    </citation>
    <scope>NUCLEOTIDE SEQUENCE</scope>
    <source>
        <strain evidence="5">K13</strain>
    </source>
</reference>
<sequence length="339" mass="37903">MWQIKKVCAALAISAVAVMAAGCGNAEPGDPVAVYQGGEVTNQEFEQFKSVTRLLNPYYDQLVAMMPDFEHRLLDQYVAVELLSSRASDETLREQTTLAEQDYADLKEQFIAQMGEETWNSEMDRLNLNEEAITNYFVLSNTALAWIRTELKEEDIRALYEQQASEHQYTIATVSHILIGTNDPNTDEEIRTMEEALERANEVKAKLDAGEDFGALAAEYSDDPGSKDNGGTYEDAPVNNWTPGFREATIDLPINQVSDPVETVYGYHIIKVLERHQQTFEEVEDQVASAAANEYFSNFMENELRDMVEEVNLPDPPAPAQPENTETPAEGEEGGQPAE</sequence>
<dbReference type="GO" id="GO:0003755">
    <property type="term" value="F:peptidyl-prolyl cis-trans isomerase activity"/>
    <property type="evidence" value="ECO:0007669"/>
    <property type="project" value="UniProtKB-KW"/>
</dbReference>
<dbReference type="PROSITE" id="PS51257">
    <property type="entry name" value="PROKAR_LIPOPROTEIN"/>
    <property type="match status" value="1"/>
</dbReference>
<dbReference type="Pfam" id="PF13616">
    <property type="entry name" value="Rotamase_3"/>
    <property type="match status" value="1"/>
</dbReference>
<dbReference type="InterPro" id="IPR050245">
    <property type="entry name" value="PrsA_foldase"/>
</dbReference>
<gene>
    <name evidence="5" type="primary">prsA1</name>
    <name evidence="5" type="ORF">XYCOK13_01070</name>
</gene>